<name>A0A6S7GTH0_PARCT</name>
<dbReference type="AlphaFoldDB" id="A0A6S7GTH0"/>
<dbReference type="EMBL" id="CACRXK020001246">
    <property type="protein sequence ID" value="CAB3987871.1"/>
    <property type="molecule type" value="Genomic_DNA"/>
</dbReference>
<dbReference type="SUPFAM" id="SSF56204">
    <property type="entry name" value="Hect, E3 ligase catalytic domain"/>
    <property type="match status" value="1"/>
</dbReference>
<proteinExistence type="predicted"/>
<comment type="caution">
    <text evidence="4">The sequence shown here is derived from an EMBL/GenBank/DDBJ whole genome shotgun (WGS) entry which is preliminary data.</text>
</comment>
<gene>
    <name evidence="4" type="ORF">PACLA_8A017141</name>
</gene>
<evidence type="ECO:0000313" key="4">
    <source>
        <dbReference type="EMBL" id="CAB3987871.1"/>
    </source>
</evidence>
<dbReference type="GO" id="GO:0004842">
    <property type="term" value="F:ubiquitin-protein transferase activity"/>
    <property type="evidence" value="ECO:0007669"/>
    <property type="project" value="InterPro"/>
</dbReference>
<organism evidence="4 5">
    <name type="scientific">Paramuricea clavata</name>
    <name type="common">Red gorgonian</name>
    <name type="synonym">Violescent sea-whip</name>
    <dbReference type="NCBI Taxonomy" id="317549"/>
    <lineage>
        <taxon>Eukaryota</taxon>
        <taxon>Metazoa</taxon>
        <taxon>Cnidaria</taxon>
        <taxon>Anthozoa</taxon>
        <taxon>Octocorallia</taxon>
        <taxon>Malacalcyonacea</taxon>
        <taxon>Plexauridae</taxon>
        <taxon>Paramuricea</taxon>
    </lineage>
</organism>
<evidence type="ECO:0000256" key="1">
    <source>
        <dbReference type="ARBA" id="ARBA00022786"/>
    </source>
</evidence>
<accession>A0A6S7GTH0</accession>
<dbReference type="InterPro" id="IPR035983">
    <property type="entry name" value="Hect_E3_ubiquitin_ligase"/>
</dbReference>
<dbReference type="InterPro" id="IPR000569">
    <property type="entry name" value="HECT_dom"/>
</dbReference>
<keyword evidence="4" id="KW-0436">Ligase</keyword>
<dbReference type="GO" id="GO:0016874">
    <property type="term" value="F:ligase activity"/>
    <property type="evidence" value="ECO:0007669"/>
    <property type="project" value="UniProtKB-KW"/>
</dbReference>
<comment type="caution">
    <text evidence="2">Lacks conserved residue(s) required for the propagation of feature annotation.</text>
</comment>
<evidence type="ECO:0000313" key="5">
    <source>
        <dbReference type="Proteomes" id="UP001152795"/>
    </source>
</evidence>
<dbReference type="OrthoDB" id="2384350at2759"/>
<evidence type="ECO:0000256" key="3">
    <source>
        <dbReference type="SAM" id="MobiDB-lite"/>
    </source>
</evidence>
<dbReference type="Gene3D" id="3.90.1750.10">
    <property type="entry name" value="Hect, E3 ligase catalytic domains"/>
    <property type="match status" value="1"/>
</dbReference>
<reference evidence="4" key="1">
    <citation type="submission" date="2020-04" db="EMBL/GenBank/DDBJ databases">
        <authorList>
            <person name="Alioto T."/>
            <person name="Alioto T."/>
            <person name="Gomez Garrido J."/>
        </authorList>
    </citation>
    <scope>NUCLEOTIDE SEQUENCE</scope>
    <source>
        <strain evidence="4">A484AB</strain>
    </source>
</reference>
<keyword evidence="1 2" id="KW-0833">Ubl conjugation pathway</keyword>
<feature type="region of interest" description="Disordered" evidence="3">
    <location>
        <begin position="1"/>
        <end position="36"/>
    </location>
</feature>
<sequence length="451" mass="50179">MTCEEFRKRKESSRVTTLPSTSSKSKRSKSSKANSTEKVKIQVGIKEFSELDSTLKVLKGRALPIAVDPCINANGLLQEALTKHSKHFRSFNGNINKYVLLHPDNTVVNLLPGSSQLFSLKDYKKDMGKPYSKMALHLCKLECVQKSEAESAKSDDDLAGPEEYINFTSHFGQVDSECEILSANFPNNTQSIIPFLCNSDASADTVQNQSLEHKEVRATCPTCYLDFPIREIEAHADVCAEQFDPVGTVNVELESETLDAQDEIVREQVATIDDGSGKLEKIKEVVSNLRQYVDMENINRISIRRRYAYLAAVARQKKRRRFNQNGMLKVTFIGEPAVDDGGPRREFFSEALEQMGRRLFHDGFPVVNMAALANEEFKVAGEIMASSVVQGGPAPSFLSTSSFAYIVHGVSSTKADDANDIVEDACLKEAIQKLYSCILYAWLSNVLYPIS</sequence>
<dbReference type="Proteomes" id="UP001152795">
    <property type="component" value="Unassembled WGS sequence"/>
</dbReference>
<protein>
    <submittedName>
        <fullName evidence="4">G2 M phase-specific E3 ubiquitin- ligase-like</fullName>
    </submittedName>
</protein>
<dbReference type="PROSITE" id="PS50237">
    <property type="entry name" value="HECT"/>
    <property type="match status" value="1"/>
</dbReference>
<evidence type="ECO:0000256" key="2">
    <source>
        <dbReference type="PROSITE-ProRule" id="PRU00104"/>
    </source>
</evidence>
<keyword evidence="5" id="KW-1185">Reference proteome</keyword>